<gene>
    <name evidence="1" type="ORF">HYT40_01225</name>
</gene>
<sequence length="270" mass="27069">FLGDASTDQLTINATTTVRNGIGLLGETFIGDAATDFLTVTASSTFVSPAGFMGSAFIGDASTDLLTVTASSTFVSNAGFLSNLQIGDAQADRLTINAGVINYGNSSTSTVPELVNAWSIGTTTAVGNSPILSIDGTNGRVGIGTTSPYGLFSVEMGTQSTAFAVSDQGTTSPSIMVSGNGQVGINAVPTLLDSQKVFNLGPAPGGTYALYTTGQQFIWSGSASLIARGLASTMSFSTANLERMRIDGTGLVGIGTSTPGAKLSLAGSGG</sequence>
<feature type="non-terminal residue" evidence="1">
    <location>
        <position position="1"/>
    </location>
</feature>
<proteinExistence type="predicted"/>
<protein>
    <submittedName>
        <fullName evidence="1">Uncharacterized protein</fullName>
    </submittedName>
</protein>
<reference evidence="1" key="1">
    <citation type="submission" date="2020-07" db="EMBL/GenBank/DDBJ databases">
        <title>Huge and variable diversity of episymbiotic CPR bacteria and DPANN archaea in groundwater ecosystems.</title>
        <authorList>
            <person name="He C.Y."/>
            <person name="Keren R."/>
            <person name="Whittaker M."/>
            <person name="Farag I.F."/>
            <person name="Doudna J."/>
            <person name="Cate J.H.D."/>
            <person name="Banfield J.F."/>
        </authorList>
    </citation>
    <scope>NUCLEOTIDE SEQUENCE</scope>
    <source>
        <strain evidence="1">NC_groundwater_193_Ag_S-0.1um_51_7</strain>
    </source>
</reference>
<evidence type="ECO:0000313" key="2">
    <source>
        <dbReference type="Proteomes" id="UP000724148"/>
    </source>
</evidence>
<dbReference type="Proteomes" id="UP000724148">
    <property type="component" value="Unassembled WGS sequence"/>
</dbReference>
<dbReference type="EMBL" id="JACOZA010000030">
    <property type="protein sequence ID" value="MBI2096762.1"/>
    <property type="molecule type" value="Genomic_DNA"/>
</dbReference>
<evidence type="ECO:0000313" key="1">
    <source>
        <dbReference type="EMBL" id="MBI2096762.1"/>
    </source>
</evidence>
<comment type="caution">
    <text evidence="1">The sequence shown here is derived from an EMBL/GenBank/DDBJ whole genome shotgun (WGS) entry which is preliminary data.</text>
</comment>
<dbReference type="AlphaFoldDB" id="A0A931WNY3"/>
<organism evidence="1 2">
    <name type="scientific">Candidatus Sungiibacteriota bacterium</name>
    <dbReference type="NCBI Taxonomy" id="2750080"/>
    <lineage>
        <taxon>Bacteria</taxon>
        <taxon>Candidatus Sungiibacteriota</taxon>
    </lineage>
</organism>
<name>A0A931WNY3_9BACT</name>
<accession>A0A931WNY3</accession>